<gene>
    <name evidence="2" type="ORF">PGLA1383_LOCUS22767</name>
</gene>
<dbReference type="Proteomes" id="UP000654075">
    <property type="component" value="Unassembled WGS sequence"/>
</dbReference>
<reference evidence="2" key="1">
    <citation type="submission" date="2021-02" db="EMBL/GenBank/DDBJ databases">
        <authorList>
            <person name="Dougan E. K."/>
            <person name="Rhodes N."/>
            <person name="Thang M."/>
            <person name="Chan C."/>
        </authorList>
    </citation>
    <scope>NUCLEOTIDE SEQUENCE</scope>
</reference>
<dbReference type="SUPFAM" id="SSF57184">
    <property type="entry name" value="Growth factor receptor domain"/>
    <property type="match status" value="2"/>
</dbReference>
<dbReference type="Gene3D" id="2.10.50.10">
    <property type="entry name" value="Tumor Necrosis Factor Receptor, subunit A, domain 2"/>
    <property type="match status" value="1"/>
</dbReference>
<accession>A0A813F2H3</accession>
<sequence>VVAAALAGWALAAGPAGGASMPSCSVTRGPENGRLGADCPQEPHNLSSGSSCQALCDDGYDLQGVMVCDNGNLRLPVCIPAGCNVSEALELVDNVADLGSCPEQLESGEECEPLCGPNYDASGNFSCLLGNLTTMECTSHWMPVPCPAGFEFEDGMDALNVHNRSVASAVCTPCPSAEYKPEVGPGPCKKCPAGANSNIGSHFLADCSCNATFFAQFEAETFALESCVPCPNNSQVVSGSGTSLEDCTCQTGFMREPKDDSLSLLVCRPPYNCNLTAFFNYANLTGPQQHQLKMGTCAAYEAGQFVPSGKNCHLLCDTGTGPQLGTDIFGAVDLELMCE</sequence>
<evidence type="ECO:0000313" key="3">
    <source>
        <dbReference type="Proteomes" id="UP000654075"/>
    </source>
</evidence>
<dbReference type="SMART" id="SM01411">
    <property type="entry name" value="Ephrin_rec_like"/>
    <property type="match status" value="1"/>
</dbReference>
<comment type="caution">
    <text evidence="2">The sequence shown here is derived from an EMBL/GenBank/DDBJ whole genome shotgun (WGS) entry which is preliminary data.</text>
</comment>
<evidence type="ECO:0000256" key="1">
    <source>
        <dbReference type="SAM" id="SignalP"/>
    </source>
</evidence>
<dbReference type="EMBL" id="CAJNNV010016690">
    <property type="protein sequence ID" value="CAE8604617.1"/>
    <property type="molecule type" value="Genomic_DNA"/>
</dbReference>
<evidence type="ECO:0008006" key="4">
    <source>
        <dbReference type="Google" id="ProtNLM"/>
    </source>
</evidence>
<feature type="non-terminal residue" evidence="2">
    <location>
        <position position="1"/>
    </location>
</feature>
<dbReference type="OrthoDB" id="406800at2759"/>
<keyword evidence="3" id="KW-1185">Reference proteome</keyword>
<dbReference type="AlphaFoldDB" id="A0A813F2H3"/>
<feature type="non-terminal residue" evidence="2">
    <location>
        <position position="339"/>
    </location>
</feature>
<name>A0A813F2H3_POLGL</name>
<dbReference type="InterPro" id="IPR009030">
    <property type="entry name" value="Growth_fac_rcpt_cys_sf"/>
</dbReference>
<keyword evidence="1" id="KW-0732">Signal</keyword>
<feature type="signal peptide" evidence="1">
    <location>
        <begin position="1"/>
        <end position="18"/>
    </location>
</feature>
<proteinExistence type="predicted"/>
<organism evidence="2 3">
    <name type="scientific">Polarella glacialis</name>
    <name type="common">Dinoflagellate</name>
    <dbReference type="NCBI Taxonomy" id="89957"/>
    <lineage>
        <taxon>Eukaryota</taxon>
        <taxon>Sar</taxon>
        <taxon>Alveolata</taxon>
        <taxon>Dinophyceae</taxon>
        <taxon>Suessiales</taxon>
        <taxon>Suessiaceae</taxon>
        <taxon>Polarella</taxon>
    </lineage>
</organism>
<protein>
    <recommendedName>
        <fullName evidence="4">Tyrosine-protein kinase ephrin type A/B receptor-like domain-containing protein</fullName>
    </recommendedName>
</protein>
<evidence type="ECO:0000313" key="2">
    <source>
        <dbReference type="EMBL" id="CAE8604617.1"/>
    </source>
</evidence>
<feature type="chain" id="PRO_5033003110" description="Tyrosine-protein kinase ephrin type A/B receptor-like domain-containing protein" evidence="1">
    <location>
        <begin position="19"/>
        <end position="339"/>
    </location>
</feature>